<dbReference type="CDD" id="cd02440">
    <property type="entry name" value="AdoMet_MTases"/>
    <property type="match status" value="1"/>
</dbReference>
<evidence type="ECO:0000256" key="2">
    <source>
        <dbReference type="ARBA" id="ARBA00022603"/>
    </source>
</evidence>
<evidence type="ECO:0000256" key="4">
    <source>
        <dbReference type="ARBA" id="ARBA00022691"/>
    </source>
</evidence>
<evidence type="ECO:0000313" key="8">
    <source>
        <dbReference type="Proteomes" id="UP000642509"/>
    </source>
</evidence>
<keyword evidence="2 7" id="KW-0489">Methyltransferase</keyword>
<feature type="region of interest" description="Disordered" evidence="5">
    <location>
        <begin position="1"/>
        <end position="28"/>
    </location>
</feature>
<dbReference type="EMBL" id="BMLQ01000005">
    <property type="protein sequence ID" value="GGO45617.1"/>
    <property type="molecule type" value="Genomic_DNA"/>
</dbReference>
<evidence type="ECO:0000256" key="5">
    <source>
        <dbReference type="SAM" id="MobiDB-lite"/>
    </source>
</evidence>
<accession>A0ABQ2M1I5</accession>
<dbReference type="InterPro" id="IPR052190">
    <property type="entry name" value="Euk-Arch_PrmC-MTase"/>
</dbReference>
<feature type="compositionally biased region" description="Low complexity" evidence="5">
    <location>
        <begin position="7"/>
        <end position="20"/>
    </location>
</feature>
<dbReference type="InterPro" id="IPR002052">
    <property type="entry name" value="DNA_methylase_N6_adenine_CS"/>
</dbReference>
<dbReference type="GO" id="GO:0032259">
    <property type="term" value="P:methylation"/>
    <property type="evidence" value="ECO:0007669"/>
    <property type="project" value="UniProtKB-KW"/>
</dbReference>
<dbReference type="Pfam" id="PF23186">
    <property type="entry name" value="DUF7059"/>
    <property type="match status" value="1"/>
</dbReference>
<organism evidence="7 8">
    <name type="scientific">Citricoccus zhacaiensis</name>
    <dbReference type="NCBI Taxonomy" id="489142"/>
    <lineage>
        <taxon>Bacteria</taxon>
        <taxon>Bacillati</taxon>
        <taxon>Actinomycetota</taxon>
        <taxon>Actinomycetes</taxon>
        <taxon>Micrococcales</taxon>
        <taxon>Micrococcaceae</taxon>
        <taxon>Citricoccus</taxon>
    </lineage>
</organism>
<evidence type="ECO:0000256" key="3">
    <source>
        <dbReference type="ARBA" id="ARBA00022679"/>
    </source>
</evidence>
<evidence type="ECO:0000256" key="1">
    <source>
        <dbReference type="ARBA" id="ARBA00006149"/>
    </source>
</evidence>
<keyword evidence="8" id="KW-1185">Reference proteome</keyword>
<dbReference type="InterPro" id="IPR055487">
    <property type="entry name" value="DUF7059"/>
</dbReference>
<sequence length="641" mass="67648">MTEPRPKAANTASPASTPSTEQPFNHAMIDPPRWGRGPAAVDAVAALAADLRALPYTTDAVGDLLGAMATAALEREQAEPARRRLAQVMHDAGAPASQRALAAVVSCWMLGDAVPTTALDAALPALTAADAAELNLGWIRDGAFHPVVDLSPYSTDDLGEVWVASDQTALQTRTTLPSWHVLGIGRASMTLAGNVIRRPVARALDLGTGCGIQTLHLLAHADHVTATDLSLRALEFTAFNLALNAEALGLDLTGELDLDQTEARGPDGQSEGSRSGFPLTLGGRVTLLQGDLLEPVAGHRFDLVVSNPPYVITPRSGSEPDRFTGEVGDGINTYRDGGRPGDRLLAELVATLPEHLEPGGMAQMLGNWEIHGLSDSTTDSVPGDTTDHATDSAMDSAPDRVAGAASPQLPDWEVRPRSWVPSGVDAWFIQRDLLDPAGYAETWLQDSSEQLDPAEYTAGYRRYLEDFGERGVAAVGFGYVWLRRPAAPRAGRIRTEVLESELQQPLGPAWGETVDRWDLVAGATGDTGDTAGTGDLSALRELHVTVPGDVTEERHQRFGSDHPEIILARQGGGFRRTAHVDTATAGFLSAADGEFSVGQLTGAVAGLLDLDEAGERALVAAVAELLTDGFLTVTAPIPSGM</sequence>
<comment type="similarity">
    <text evidence="1">Belongs to the eukaryotic/archaeal PrmC-related family.</text>
</comment>
<dbReference type="PANTHER" id="PTHR45875">
    <property type="entry name" value="METHYLTRANSFERASE N6AMT1"/>
    <property type="match status" value="1"/>
</dbReference>
<dbReference type="SUPFAM" id="SSF53335">
    <property type="entry name" value="S-adenosyl-L-methionine-dependent methyltransferases"/>
    <property type="match status" value="1"/>
</dbReference>
<protein>
    <submittedName>
        <fullName evidence="7">Methyltransferase</fullName>
    </submittedName>
</protein>
<evidence type="ECO:0000313" key="7">
    <source>
        <dbReference type="EMBL" id="GGO45617.1"/>
    </source>
</evidence>
<reference evidence="8" key="1">
    <citation type="journal article" date="2019" name="Int. J. Syst. Evol. Microbiol.">
        <title>The Global Catalogue of Microorganisms (GCM) 10K type strain sequencing project: providing services to taxonomists for standard genome sequencing and annotation.</title>
        <authorList>
            <consortium name="The Broad Institute Genomics Platform"/>
            <consortium name="The Broad Institute Genome Sequencing Center for Infectious Disease"/>
            <person name="Wu L."/>
            <person name="Ma J."/>
        </authorList>
    </citation>
    <scope>NUCLEOTIDE SEQUENCE [LARGE SCALE GENOMIC DNA]</scope>
    <source>
        <strain evidence="8">CGMCC 1.7064</strain>
    </source>
</reference>
<feature type="region of interest" description="Disordered" evidence="5">
    <location>
        <begin position="373"/>
        <end position="406"/>
    </location>
</feature>
<dbReference type="Gene3D" id="3.40.50.150">
    <property type="entry name" value="Vaccinia Virus protein VP39"/>
    <property type="match status" value="1"/>
</dbReference>
<proteinExistence type="inferred from homology"/>
<dbReference type="PANTHER" id="PTHR45875:SF1">
    <property type="entry name" value="METHYLTRANSFERASE N6AMT1"/>
    <property type="match status" value="1"/>
</dbReference>
<dbReference type="GO" id="GO:0008168">
    <property type="term" value="F:methyltransferase activity"/>
    <property type="evidence" value="ECO:0007669"/>
    <property type="project" value="UniProtKB-KW"/>
</dbReference>
<gene>
    <name evidence="7" type="ORF">GCM10010977_18720</name>
</gene>
<dbReference type="Proteomes" id="UP000642509">
    <property type="component" value="Unassembled WGS sequence"/>
</dbReference>
<feature type="domain" description="DUF7059" evidence="6">
    <location>
        <begin position="55"/>
        <end position="136"/>
    </location>
</feature>
<dbReference type="InterPro" id="IPR029063">
    <property type="entry name" value="SAM-dependent_MTases_sf"/>
</dbReference>
<comment type="caution">
    <text evidence="7">The sequence shown here is derived from an EMBL/GenBank/DDBJ whole genome shotgun (WGS) entry which is preliminary data.</text>
</comment>
<keyword evidence="4" id="KW-0949">S-adenosyl-L-methionine</keyword>
<dbReference type="RefSeq" id="WP_229672498.1">
    <property type="nucleotide sequence ID" value="NZ_BAAAOU010000011.1"/>
</dbReference>
<keyword evidence="3" id="KW-0808">Transferase</keyword>
<dbReference type="PROSITE" id="PS00092">
    <property type="entry name" value="N6_MTASE"/>
    <property type="match status" value="1"/>
</dbReference>
<name>A0ABQ2M1I5_9MICC</name>
<evidence type="ECO:0000259" key="6">
    <source>
        <dbReference type="Pfam" id="PF23186"/>
    </source>
</evidence>